<comment type="caution">
    <text evidence="1">The sequence shown here is derived from an EMBL/GenBank/DDBJ whole genome shotgun (WGS) entry which is preliminary data.</text>
</comment>
<sequence>MTPSDMEAALCAHLAQLVAYPIAWEDVTFTPDLAQPYLRVDNLPAGSVAAGIGENAMNRAAGIFQVMACTPTGEGTGQAGQMADQVEALFRRGLALPVADGFVRVDKPPSRGRAIHTDTWSYLPISISYYGYCNP</sequence>
<protein>
    <recommendedName>
        <fullName evidence="3">Tail terminator</fullName>
    </recommendedName>
</protein>
<accession>A0ABS7FG04</accession>
<proteinExistence type="predicted"/>
<dbReference type="RefSeq" id="WP_043573619.1">
    <property type="nucleotide sequence ID" value="NZ_CP142381.1"/>
</dbReference>
<reference evidence="1 2" key="1">
    <citation type="submission" date="2021-05" db="EMBL/GenBank/DDBJ databases">
        <title>Draft Whole Genome Sequencing Of Biosensor Chromobacterium violaceum Strain CV026 Reveals A Regulatory RNA In Chromobacterium violaceum Phenotype Regulatory Network.</title>
        <authorList>
            <person name="Hong K.W."/>
            <person name="Chan K.G."/>
            <person name="Chang C.-Y."/>
        </authorList>
    </citation>
    <scope>NUCLEOTIDE SEQUENCE [LARGE SCALE GENOMIC DNA]</scope>
    <source>
        <strain evidence="1 2">ATCC 31532</strain>
    </source>
</reference>
<dbReference type="EMBL" id="JAHDTB010000014">
    <property type="protein sequence ID" value="MBW8289008.1"/>
    <property type="molecule type" value="Genomic_DNA"/>
</dbReference>
<evidence type="ECO:0000313" key="1">
    <source>
        <dbReference type="EMBL" id="MBW8289008.1"/>
    </source>
</evidence>
<name>A0ABS7FG04_9NEIS</name>
<evidence type="ECO:0008006" key="3">
    <source>
        <dbReference type="Google" id="ProtNLM"/>
    </source>
</evidence>
<gene>
    <name evidence="1" type="ORF">KIF53_15350</name>
</gene>
<dbReference type="Pfam" id="PF13554">
    <property type="entry name" value="Phage_tail_terminator_5"/>
    <property type="match status" value="1"/>
</dbReference>
<organism evidence="1 2">
    <name type="scientific">Chromobacterium subtsugae</name>
    <dbReference type="NCBI Taxonomy" id="251747"/>
    <lineage>
        <taxon>Bacteria</taxon>
        <taxon>Pseudomonadati</taxon>
        <taxon>Pseudomonadota</taxon>
        <taxon>Betaproteobacteria</taxon>
        <taxon>Neisseriales</taxon>
        <taxon>Chromobacteriaceae</taxon>
        <taxon>Chromobacterium</taxon>
    </lineage>
</organism>
<dbReference type="Gene3D" id="3.30.2000.20">
    <property type="match status" value="1"/>
</dbReference>
<keyword evidence="2" id="KW-1185">Reference proteome</keyword>
<dbReference type="GeneID" id="89685777"/>
<evidence type="ECO:0000313" key="2">
    <source>
        <dbReference type="Proteomes" id="UP000711178"/>
    </source>
</evidence>
<dbReference type="Proteomes" id="UP000711178">
    <property type="component" value="Unassembled WGS sequence"/>
</dbReference>
<dbReference type="InterPro" id="IPR025395">
    <property type="entry name" value="Phage_tail_terminator-like"/>
</dbReference>